<dbReference type="RefSeq" id="WP_164473728.1">
    <property type="nucleotide sequence ID" value="NZ_CP033972.1"/>
</dbReference>
<dbReference type="KEGG" id="gom:D7316_01075"/>
<sequence>MPPVFDLGLTVLNITPTFLGRRPVAGVLVNGVVLRDDMRARGDYIRA</sequence>
<accession>A0A3G8JJ36</accession>
<evidence type="ECO:0000313" key="1">
    <source>
        <dbReference type="EMBL" id="AZG44489.1"/>
    </source>
</evidence>
<dbReference type="Proteomes" id="UP000271469">
    <property type="component" value="Chromosome"/>
</dbReference>
<proteinExistence type="predicted"/>
<reference evidence="1 2" key="1">
    <citation type="submission" date="2018-11" db="EMBL/GenBank/DDBJ databases">
        <title>Gordonia insulae sp. nov., isolated from an island soil.</title>
        <authorList>
            <person name="Kim Y.S."/>
            <person name="Kim S.B."/>
        </authorList>
    </citation>
    <scope>NUCLEOTIDE SEQUENCE [LARGE SCALE GENOMIC DNA]</scope>
    <source>
        <strain evidence="1 2">MMS17-SY073</strain>
    </source>
</reference>
<organism evidence="1 2">
    <name type="scientific">Gordonia insulae</name>
    <dbReference type="NCBI Taxonomy" id="2420509"/>
    <lineage>
        <taxon>Bacteria</taxon>
        <taxon>Bacillati</taxon>
        <taxon>Actinomycetota</taxon>
        <taxon>Actinomycetes</taxon>
        <taxon>Mycobacteriales</taxon>
        <taxon>Gordoniaceae</taxon>
        <taxon>Gordonia</taxon>
    </lineage>
</organism>
<keyword evidence="2" id="KW-1185">Reference proteome</keyword>
<gene>
    <name evidence="1" type="ORF">D7316_01075</name>
</gene>
<protein>
    <submittedName>
        <fullName evidence="1">Uncharacterized protein</fullName>
    </submittedName>
</protein>
<dbReference type="EMBL" id="CP033972">
    <property type="protein sequence ID" value="AZG44489.1"/>
    <property type="molecule type" value="Genomic_DNA"/>
</dbReference>
<dbReference type="AlphaFoldDB" id="A0A3G8JJ36"/>
<evidence type="ECO:0000313" key="2">
    <source>
        <dbReference type="Proteomes" id="UP000271469"/>
    </source>
</evidence>
<name>A0A3G8JJ36_9ACTN</name>